<evidence type="ECO:0000313" key="3">
    <source>
        <dbReference type="Proteomes" id="UP000001425"/>
    </source>
</evidence>
<dbReference type="InParanoid" id="P74481"/>
<dbReference type="SMR" id="P74481"/>
<dbReference type="PaxDb" id="1148-1653670"/>
<dbReference type="InterPro" id="IPR045584">
    <property type="entry name" value="Pilin-like"/>
</dbReference>
<sequence length="183" mass="19257">MVMKLPNPTFLLKLVFNPHPSTSSQGWTLIEIGVVTVIVGILAAMAFPSLAGIQARNQVRSRMIEVRAAVQEAQRNAIKRGATCTVTIDVAARSVRLPTSPPTPMAGCLNNPVSIPTSEQISFLEPSSGTVDISFSYKGNTVNSQTIVLGSSRTSYEPCLVISSGLGIVRSGSRVGGNCVTGL</sequence>
<accession>P74481</accession>
<dbReference type="SUPFAM" id="SSF54523">
    <property type="entry name" value="Pili subunits"/>
    <property type="match status" value="1"/>
</dbReference>
<keyword evidence="1" id="KW-0812">Transmembrane</keyword>
<keyword evidence="1" id="KW-0472">Membrane</keyword>
<dbReference type="PIR" id="S76453">
    <property type="entry name" value="S76453"/>
</dbReference>
<dbReference type="KEGG" id="syn:slr1929"/>
<organism evidence="2 3">
    <name type="scientific">Synechocystis sp. (strain ATCC 27184 / PCC 6803 / Kazusa)</name>
    <dbReference type="NCBI Taxonomy" id="1111708"/>
    <lineage>
        <taxon>Bacteria</taxon>
        <taxon>Bacillati</taxon>
        <taxon>Cyanobacteriota</taxon>
        <taxon>Cyanophyceae</taxon>
        <taxon>Synechococcales</taxon>
        <taxon>Merismopediaceae</taxon>
        <taxon>Synechocystis</taxon>
    </lineage>
</organism>
<dbReference type="Proteomes" id="UP000001425">
    <property type="component" value="Chromosome"/>
</dbReference>
<evidence type="ECO:0000313" key="2">
    <source>
        <dbReference type="EMBL" id="BAA18582.1"/>
    </source>
</evidence>
<keyword evidence="3" id="KW-1185">Reference proteome</keyword>
<proteinExistence type="predicted"/>
<dbReference type="eggNOG" id="COG2165">
    <property type="taxonomic scope" value="Bacteria"/>
</dbReference>
<dbReference type="STRING" id="1148.gene:10499464"/>
<reference evidence="2 3" key="1">
    <citation type="journal article" date="1995" name="DNA Res.">
        <title>Sequence analysis of the genome of the unicellular cyanobacterium Synechocystis sp. strain PCC6803. I. Sequence features in the 1 Mb region from map positions 64% to 92% of the genome.</title>
        <authorList>
            <person name="Kaneko T."/>
            <person name="Tanaka A."/>
            <person name="Sato S."/>
            <person name="Kotani H."/>
            <person name="Sazuka T."/>
            <person name="Miyajima N."/>
            <person name="Sugiura M."/>
            <person name="Tabata S."/>
        </authorList>
    </citation>
    <scope>NUCLEOTIDE SEQUENCE [LARGE SCALE GENOMIC DNA]</scope>
    <source>
        <strain evidence="3">ATCC 27184 / PCC 6803 / Kazusa</strain>
    </source>
</reference>
<gene>
    <name evidence="2" type="ordered locus">slr1929</name>
</gene>
<evidence type="ECO:0000256" key="1">
    <source>
        <dbReference type="SAM" id="Phobius"/>
    </source>
</evidence>
<dbReference type="AlphaFoldDB" id="P74481"/>
<name>P74481_SYNY3</name>
<protein>
    <submittedName>
        <fullName evidence="2">Slr1929 protein</fullName>
    </submittedName>
</protein>
<feature type="transmembrane region" description="Helical" evidence="1">
    <location>
        <begin position="27"/>
        <end position="53"/>
    </location>
</feature>
<dbReference type="Gene3D" id="3.30.700.10">
    <property type="entry name" value="Glycoprotein, Type 4 Pilin"/>
    <property type="match status" value="1"/>
</dbReference>
<keyword evidence="1" id="KW-1133">Transmembrane helix</keyword>
<reference evidence="2 3" key="2">
    <citation type="journal article" date="1996" name="DNA Res.">
        <title>Sequence analysis of the genome of the unicellular cyanobacterium Synechocystis sp. strain PCC6803. II. Sequence determination of the entire genome and assignment of potential protein-coding regions.</title>
        <authorList>
            <person name="Kaneko T."/>
            <person name="Sato S."/>
            <person name="Kotani H."/>
            <person name="Tanaka A."/>
            <person name="Asamizu E."/>
            <person name="Nakamura Y."/>
            <person name="Miyajima N."/>
            <person name="Hirosawa M."/>
            <person name="Sugiura M."/>
            <person name="Sasamoto S."/>
            <person name="Kimura T."/>
            <person name="Hosouchi T."/>
            <person name="Matsuno A."/>
            <person name="Muraki A."/>
            <person name="Nakazaki N."/>
            <person name="Naruo K."/>
            <person name="Okumura S."/>
            <person name="Shimpo S."/>
            <person name="Takeuchi C."/>
            <person name="Wada T."/>
            <person name="Watanabe A."/>
            <person name="Yamada M."/>
            <person name="Yasuda M."/>
            <person name="Tabata S."/>
        </authorList>
    </citation>
    <scope>NUCLEOTIDE SEQUENCE [LARGE SCALE GENOMIC DNA]</scope>
    <source>
        <strain evidence="3">ATCC 27184 / PCC 6803 / Kazusa</strain>
    </source>
</reference>
<dbReference type="EnsemblBacteria" id="BAA18582">
    <property type="protein sequence ID" value="BAA18582"/>
    <property type="gene ID" value="BAA18582"/>
</dbReference>
<dbReference type="EMBL" id="BA000022">
    <property type="protein sequence ID" value="BAA18582.1"/>
    <property type="molecule type" value="Genomic_DNA"/>
</dbReference>